<dbReference type="EMBL" id="KN834771">
    <property type="protein sequence ID" value="KIK61399.1"/>
    <property type="molecule type" value="Genomic_DNA"/>
</dbReference>
<organism evidence="1 2">
    <name type="scientific">Collybiopsis luxurians FD-317 M1</name>
    <dbReference type="NCBI Taxonomy" id="944289"/>
    <lineage>
        <taxon>Eukaryota</taxon>
        <taxon>Fungi</taxon>
        <taxon>Dikarya</taxon>
        <taxon>Basidiomycota</taxon>
        <taxon>Agaricomycotina</taxon>
        <taxon>Agaricomycetes</taxon>
        <taxon>Agaricomycetidae</taxon>
        <taxon>Agaricales</taxon>
        <taxon>Marasmiineae</taxon>
        <taxon>Omphalotaceae</taxon>
        <taxon>Collybiopsis</taxon>
        <taxon>Collybiopsis luxurians</taxon>
    </lineage>
</organism>
<dbReference type="HOGENOM" id="CLU_2386383_0_0_1"/>
<reference evidence="1 2" key="1">
    <citation type="submission" date="2014-04" db="EMBL/GenBank/DDBJ databases">
        <title>Evolutionary Origins and Diversification of the Mycorrhizal Mutualists.</title>
        <authorList>
            <consortium name="DOE Joint Genome Institute"/>
            <consortium name="Mycorrhizal Genomics Consortium"/>
            <person name="Kohler A."/>
            <person name="Kuo A."/>
            <person name="Nagy L.G."/>
            <person name="Floudas D."/>
            <person name="Copeland A."/>
            <person name="Barry K.W."/>
            <person name="Cichocki N."/>
            <person name="Veneault-Fourrey C."/>
            <person name="LaButti K."/>
            <person name="Lindquist E.A."/>
            <person name="Lipzen A."/>
            <person name="Lundell T."/>
            <person name="Morin E."/>
            <person name="Murat C."/>
            <person name="Riley R."/>
            <person name="Ohm R."/>
            <person name="Sun H."/>
            <person name="Tunlid A."/>
            <person name="Henrissat B."/>
            <person name="Grigoriev I.V."/>
            <person name="Hibbett D.S."/>
            <person name="Martin F."/>
        </authorList>
    </citation>
    <scope>NUCLEOTIDE SEQUENCE [LARGE SCALE GENOMIC DNA]</scope>
    <source>
        <strain evidence="1 2">FD-317 M1</strain>
    </source>
</reference>
<dbReference type="AlphaFoldDB" id="A0A0D0CFN8"/>
<accession>A0A0D0CFN8</accession>
<dbReference type="Proteomes" id="UP000053593">
    <property type="component" value="Unassembled WGS sequence"/>
</dbReference>
<evidence type="ECO:0000313" key="2">
    <source>
        <dbReference type="Proteomes" id="UP000053593"/>
    </source>
</evidence>
<gene>
    <name evidence="1" type="ORF">GYMLUDRAFT_582301</name>
</gene>
<name>A0A0D0CFN8_9AGAR</name>
<protein>
    <submittedName>
        <fullName evidence="1">Uncharacterized protein</fullName>
    </submittedName>
</protein>
<proteinExistence type="predicted"/>
<evidence type="ECO:0000313" key="1">
    <source>
        <dbReference type="EMBL" id="KIK61399.1"/>
    </source>
</evidence>
<sequence>MSLKRKSATVLSEYAHACMIVFLVVITSSTRVFELARVGIRDSLVTGANEGSPQNLLLNRGTLAVREAAAQRLPKQCMRPNFDRSCLANTIRDA</sequence>
<keyword evidence="2" id="KW-1185">Reference proteome</keyword>